<dbReference type="EMBL" id="MU157878">
    <property type="protein sequence ID" value="KAF9525889.1"/>
    <property type="molecule type" value="Genomic_DNA"/>
</dbReference>
<dbReference type="Pfam" id="PF01070">
    <property type="entry name" value="FMN_dh"/>
    <property type="match status" value="1"/>
</dbReference>
<feature type="binding site" evidence="5">
    <location>
        <position position="209"/>
    </location>
    <ligand>
        <name>glyoxylate</name>
        <dbReference type="ChEBI" id="CHEBI:36655"/>
    </ligand>
</feature>
<dbReference type="GO" id="GO:0016491">
    <property type="term" value="F:oxidoreductase activity"/>
    <property type="evidence" value="ECO:0007669"/>
    <property type="project" value="UniProtKB-KW"/>
</dbReference>
<feature type="binding site" evidence="5">
    <location>
        <position position="174"/>
    </location>
    <ligand>
        <name>glyoxylate</name>
        <dbReference type="ChEBI" id="CHEBI:36655"/>
    </ligand>
</feature>
<dbReference type="InterPro" id="IPR008259">
    <property type="entry name" value="FMN_hydac_DH_AS"/>
</dbReference>
<reference evidence="7" key="1">
    <citation type="submission" date="2020-11" db="EMBL/GenBank/DDBJ databases">
        <authorList>
            <consortium name="DOE Joint Genome Institute"/>
            <person name="Ahrendt S."/>
            <person name="Riley R."/>
            <person name="Andreopoulos W."/>
            <person name="Labutti K."/>
            <person name="Pangilinan J."/>
            <person name="Ruiz-Duenas F.J."/>
            <person name="Barrasa J.M."/>
            <person name="Sanchez-Garcia M."/>
            <person name="Camarero S."/>
            <person name="Miyauchi S."/>
            <person name="Serrano A."/>
            <person name="Linde D."/>
            <person name="Babiker R."/>
            <person name="Drula E."/>
            <person name="Ayuso-Fernandez I."/>
            <person name="Pacheco R."/>
            <person name="Padilla G."/>
            <person name="Ferreira P."/>
            <person name="Barriuso J."/>
            <person name="Kellner H."/>
            <person name="Castanera R."/>
            <person name="Alfaro M."/>
            <person name="Ramirez L."/>
            <person name="Pisabarro A.G."/>
            <person name="Kuo A."/>
            <person name="Tritt A."/>
            <person name="Lipzen A."/>
            <person name="He G."/>
            <person name="Yan M."/>
            <person name="Ng V."/>
            <person name="Cullen D."/>
            <person name="Martin F."/>
            <person name="Rosso M.-N."/>
            <person name="Henrissat B."/>
            <person name="Hibbett D."/>
            <person name="Martinez A.T."/>
            <person name="Grigoriev I.V."/>
        </authorList>
    </citation>
    <scope>NUCLEOTIDE SEQUENCE</scope>
    <source>
        <strain evidence="7">CBS 506.95</strain>
    </source>
</reference>
<organism evidence="7 8">
    <name type="scientific">Crepidotus variabilis</name>
    <dbReference type="NCBI Taxonomy" id="179855"/>
    <lineage>
        <taxon>Eukaryota</taxon>
        <taxon>Fungi</taxon>
        <taxon>Dikarya</taxon>
        <taxon>Basidiomycota</taxon>
        <taxon>Agaricomycotina</taxon>
        <taxon>Agaricomycetes</taxon>
        <taxon>Agaricomycetidae</taxon>
        <taxon>Agaricales</taxon>
        <taxon>Agaricineae</taxon>
        <taxon>Crepidotaceae</taxon>
        <taxon>Crepidotus</taxon>
    </lineage>
</organism>
<evidence type="ECO:0000256" key="4">
    <source>
        <dbReference type="PIRSR" id="PIRSR000138-1"/>
    </source>
</evidence>
<name>A0A9P6JMQ0_9AGAR</name>
<comment type="similarity">
    <text evidence="3">Belongs to the FMN-dependent alpha-hydroxy acid dehydrogenase family.</text>
</comment>
<dbReference type="Gene3D" id="3.20.20.70">
    <property type="entry name" value="Aldolase class I"/>
    <property type="match status" value="1"/>
</dbReference>
<dbReference type="Proteomes" id="UP000807306">
    <property type="component" value="Unassembled WGS sequence"/>
</dbReference>
<keyword evidence="5" id="KW-0288">FMN</keyword>
<feature type="binding site" evidence="5">
    <location>
        <position position="333"/>
    </location>
    <ligand>
        <name>FMN</name>
        <dbReference type="ChEBI" id="CHEBI:58210"/>
    </ligand>
</feature>
<feature type="binding site" evidence="5">
    <location>
        <begin position="396"/>
        <end position="397"/>
    </location>
    <ligand>
        <name>FMN</name>
        <dbReference type="ChEBI" id="CHEBI:58210"/>
    </ligand>
</feature>
<dbReference type="PANTHER" id="PTHR10578">
    <property type="entry name" value="S -2-HYDROXY-ACID OXIDASE-RELATED"/>
    <property type="match status" value="1"/>
</dbReference>
<dbReference type="InterPro" id="IPR037396">
    <property type="entry name" value="FMN_HAD"/>
</dbReference>
<proteinExistence type="inferred from homology"/>
<dbReference type="PROSITE" id="PS51349">
    <property type="entry name" value="FMN_HYDROXY_ACID_DH_2"/>
    <property type="match status" value="1"/>
</dbReference>
<dbReference type="PIRSF" id="PIRSF000138">
    <property type="entry name" value="Al-hdrx_acd_dh"/>
    <property type="match status" value="1"/>
</dbReference>
<dbReference type="InterPro" id="IPR012133">
    <property type="entry name" value="Alpha-hydoxy_acid_DH_FMN"/>
</dbReference>
<dbReference type="PROSITE" id="PS00557">
    <property type="entry name" value="FMN_HYDROXY_ACID_DH_1"/>
    <property type="match status" value="1"/>
</dbReference>
<feature type="binding site" evidence="5">
    <location>
        <position position="172"/>
    </location>
    <ligand>
        <name>FMN</name>
        <dbReference type="ChEBI" id="CHEBI:58210"/>
    </ligand>
</feature>
<feature type="binding site" evidence="5">
    <location>
        <position position="338"/>
    </location>
    <ligand>
        <name>glyoxylate</name>
        <dbReference type="ChEBI" id="CHEBI:36655"/>
    </ligand>
</feature>
<dbReference type="GO" id="GO:0010181">
    <property type="term" value="F:FMN binding"/>
    <property type="evidence" value="ECO:0007669"/>
    <property type="project" value="InterPro"/>
</dbReference>
<feature type="binding site" evidence="5">
    <location>
        <position position="68"/>
    </location>
    <ligand>
        <name>glyoxylate</name>
        <dbReference type="ChEBI" id="CHEBI:36655"/>
    </ligand>
</feature>
<evidence type="ECO:0000256" key="2">
    <source>
        <dbReference type="ARBA" id="ARBA00023002"/>
    </source>
</evidence>
<keyword evidence="8" id="KW-1185">Reference proteome</keyword>
<protein>
    <submittedName>
        <fullName evidence="7">Oxidoreductase</fullName>
    </submittedName>
</protein>
<feature type="binding site" evidence="5">
    <location>
        <position position="200"/>
    </location>
    <ligand>
        <name>FMN</name>
        <dbReference type="ChEBI" id="CHEBI:58210"/>
    </ligand>
</feature>
<feature type="domain" description="FMN hydroxy acid dehydrogenase" evidence="6">
    <location>
        <begin position="42"/>
        <end position="447"/>
    </location>
</feature>
<feature type="binding site" evidence="5">
    <location>
        <begin position="121"/>
        <end position="123"/>
    </location>
    <ligand>
        <name>FMN</name>
        <dbReference type="ChEBI" id="CHEBI:58210"/>
    </ligand>
</feature>
<dbReference type="InterPro" id="IPR013785">
    <property type="entry name" value="Aldolase_TIM"/>
</dbReference>
<feature type="binding site" evidence="5">
    <location>
        <position position="335"/>
    </location>
    <ligand>
        <name>glyoxylate</name>
        <dbReference type="ChEBI" id="CHEBI:36655"/>
    </ligand>
</feature>
<comment type="cofactor">
    <cofactor evidence="1">
        <name>FMN</name>
        <dbReference type="ChEBI" id="CHEBI:58210"/>
    </cofactor>
</comment>
<keyword evidence="5" id="KW-0285">Flavoprotein</keyword>
<feature type="binding site" evidence="5">
    <location>
        <position position="311"/>
    </location>
    <ligand>
        <name>FMN</name>
        <dbReference type="ChEBI" id="CHEBI:58210"/>
    </ligand>
</feature>
<sequence length="449" mass="49044">MADTTHATLTKTLAEADPLIPGGNPWSSYMVGLYLNGRGPQPLGTVVPEEIEERAKEKLKGHGGSFMYAGGSAGSNATYRANLKAFEKWGIIPRMLVNATHRSLETTIFGVTHSCPVFIAPIGVQAIFTEHAECNPARAAKALNVPLILSTASSRTIEEVAEANGDSHRWYQLYWPRNNDVTVSLLSRAKKCGYSALVVTLDTMSLGWRPHDLETSYLPFKHGVGAQIGLSDPVFMAKFGKDPRIGEQFHPKWPYDPKELDYKIFKEKDAETTEAAKLGTEWLKEANSGFYRDWEDLKFVRKTWEGPLILKGIQSVMDAELAIDNGIDGIIVSNHGGRQVDGAIPSLLALETIMKSQKVKAAQASGKFTVLFDSGIRTGSDIFKAIALGAQAVLLGRPWLYGSIIAGQAGVEQVLKHTLADLDSTLSLAGYTNLEQIRGKADEVLMRID</sequence>
<feature type="binding site" evidence="5">
    <location>
        <position position="150"/>
    </location>
    <ligand>
        <name>FMN</name>
        <dbReference type="ChEBI" id="CHEBI:58210"/>
    </ligand>
</feature>
<evidence type="ECO:0000313" key="7">
    <source>
        <dbReference type="EMBL" id="KAF9525889.1"/>
    </source>
</evidence>
<evidence type="ECO:0000313" key="8">
    <source>
        <dbReference type="Proteomes" id="UP000807306"/>
    </source>
</evidence>
<dbReference type="InterPro" id="IPR000262">
    <property type="entry name" value="FMN-dep_DH"/>
</dbReference>
<evidence type="ECO:0000256" key="5">
    <source>
        <dbReference type="PIRSR" id="PIRSR000138-2"/>
    </source>
</evidence>
<dbReference type="PANTHER" id="PTHR10578:SF86">
    <property type="entry name" value="DEPENDENT DEHYDROGENASE, PUTATIVE (AFU_ORTHOLOGUE AFUA_6G02720)-RELATED"/>
    <property type="match status" value="1"/>
</dbReference>
<evidence type="ECO:0000256" key="3">
    <source>
        <dbReference type="ARBA" id="ARBA00024042"/>
    </source>
</evidence>
<dbReference type="SUPFAM" id="SSF51395">
    <property type="entry name" value="FMN-linked oxidoreductases"/>
    <property type="match status" value="1"/>
</dbReference>
<evidence type="ECO:0000256" key="1">
    <source>
        <dbReference type="ARBA" id="ARBA00001917"/>
    </source>
</evidence>
<gene>
    <name evidence="7" type="ORF">CPB83DRAFT_858793</name>
</gene>
<dbReference type="AlphaFoldDB" id="A0A9P6JMQ0"/>
<feature type="active site" description="Proton acceptor" evidence="4">
    <location>
        <position position="335"/>
    </location>
</feature>
<accession>A0A9P6JMQ0</accession>
<evidence type="ECO:0000259" key="6">
    <source>
        <dbReference type="PROSITE" id="PS51349"/>
    </source>
</evidence>
<dbReference type="OrthoDB" id="25826at2759"/>
<comment type="caution">
    <text evidence="7">The sequence shown here is derived from an EMBL/GenBank/DDBJ whole genome shotgun (WGS) entry which is preliminary data.</text>
</comment>
<keyword evidence="2" id="KW-0560">Oxidoreductase</keyword>
<feature type="binding site" evidence="5">
    <location>
        <begin position="373"/>
        <end position="377"/>
    </location>
    <ligand>
        <name>FMN</name>
        <dbReference type="ChEBI" id="CHEBI:58210"/>
    </ligand>
</feature>